<dbReference type="RefSeq" id="XP_045961807.1">
    <property type="nucleotide sequence ID" value="XM_046099583.1"/>
</dbReference>
<evidence type="ECO:0000259" key="3">
    <source>
        <dbReference type="Pfam" id="PF20684"/>
    </source>
</evidence>
<evidence type="ECO:0000313" key="4">
    <source>
        <dbReference type="EMBL" id="KAH6657573.1"/>
    </source>
</evidence>
<feature type="transmembrane region" description="Helical" evidence="2">
    <location>
        <begin position="104"/>
        <end position="126"/>
    </location>
</feature>
<gene>
    <name evidence="4" type="ORF">BKA67DRAFT_532774</name>
</gene>
<sequence>MTELTVADPFYKFSDDDHTALIVSVSLVFALLTFTAIAAKLLIRRGLSSLQLFDYALLLGTVAMLLQTSLIIVAAKEGLGTHANMSDSKKEKIRKYDTYQKEKLQYSTAILAIFITTCTKTSMSLLIKKINDNGRLHYANKALLVLILAFSLSSILATVFQCPLPSPWLASDVMSCPTARSTFMFVNISNIITDVFLCTLAVAMMWRVQTTRNKKVLVITLFTFRIILLDTQHLYNGPESDFTWLAVVSTTWLQASYNLSVITVCIPSIKVVFDSFFGNGTKMTLDPACELTHISTKTDYAKGETTKHTTVRRNQTTCYSKARSKKDNNSQSESVQNLTEGIIIREDFEVQLSDCKSRATSLERSRTS</sequence>
<keyword evidence="2" id="KW-1133">Transmembrane helix</keyword>
<dbReference type="EMBL" id="JAGPXC010000002">
    <property type="protein sequence ID" value="KAH6657573.1"/>
    <property type="molecule type" value="Genomic_DNA"/>
</dbReference>
<dbReference type="InterPro" id="IPR049326">
    <property type="entry name" value="Rhodopsin_dom_fungi"/>
</dbReference>
<dbReference type="OrthoDB" id="3918601at2759"/>
<protein>
    <recommendedName>
        <fullName evidence="3">Rhodopsin domain-containing protein</fullName>
    </recommendedName>
</protein>
<keyword evidence="5" id="KW-1185">Reference proteome</keyword>
<feature type="transmembrane region" description="Helical" evidence="2">
    <location>
        <begin position="20"/>
        <end position="43"/>
    </location>
</feature>
<accession>A0A9P9A0S5</accession>
<dbReference type="Pfam" id="PF20684">
    <property type="entry name" value="Fung_rhodopsin"/>
    <property type="match status" value="1"/>
</dbReference>
<feature type="transmembrane region" description="Helical" evidence="2">
    <location>
        <begin position="138"/>
        <end position="161"/>
    </location>
</feature>
<dbReference type="PANTHER" id="PTHR38794:SF3">
    <property type="entry name" value="INTEGRAL MEMBRANE PROTEIN"/>
    <property type="match status" value="1"/>
</dbReference>
<evidence type="ECO:0000256" key="1">
    <source>
        <dbReference type="SAM" id="MobiDB-lite"/>
    </source>
</evidence>
<feature type="transmembrane region" description="Helical" evidence="2">
    <location>
        <begin position="55"/>
        <end position="75"/>
    </location>
</feature>
<comment type="caution">
    <text evidence="4">The sequence shown here is derived from an EMBL/GenBank/DDBJ whole genome shotgun (WGS) entry which is preliminary data.</text>
</comment>
<feature type="transmembrane region" description="Helical" evidence="2">
    <location>
        <begin position="216"/>
        <end position="235"/>
    </location>
</feature>
<evidence type="ECO:0000313" key="5">
    <source>
        <dbReference type="Proteomes" id="UP000758603"/>
    </source>
</evidence>
<proteinExistence type="predicted"/>
<feature type="transmembrane region" description="Helical" evidence="2">
    <location>
        <begin position="255"/>
        <end position="273"/>
    </location>
</feature>
<name>A0A9P9A0S5_9PEZI</name>
<feature type="region of interest" description="Disordered" evidence="1">
    <location>
        <begin position="303"/>
        <end position="335"/>
    </location>
</feature>
<dbReference type="Proteomes" id="UP000758603">
    <property type="component" value="Unassembled WGS sequence"/>
</dbReference>
<keyword evidence="2" id="KW-0812">Transmembrane</keyword>
<evidence type="ECO:0000256" key="2">
    <source>
        <dbReference type="SAM" id="Phobius"/>
    </source>
</evidence>
<feature type="transmembrane region" description="Helical" evidence="2">
    <location>
        <begin position="181"/>
        <end position="204"/>
    </location>
</feature>
<organism evidence="4 5">
    <name type="scientific">Truncatella angustata</name>
    <dbReference type="NCBI Taxonomy" id="152316"/>
    <lineage>
        <taxon>Eukaryota</taxon>
        <taxon>Fungi</taxon>
        <taxon>Dikarya</taxon>
        <taxon>Ascomycota</taxon>
        <taxon>Pezizomycotina</taxon>
        <taxon>Sordariomycetes</taxon>
        <taxon>Xylariomycetidae</taxon>
        <taxon>Amphisphaeriales</taxon>
        <taxon>Sporocadaceae</taxon>
        <taxon>Truncatella</taxon>
    </lineage>
</organism>
<feature type="domain" description="Rhodopsin" evidence="3">
    <location>
        <begin position="41"/>
        <end position="273"/>
    </location>
</feature>
<keyword evidence="2" id="KW-0472">Membrane</keyword>
<dbReference type="AlphaFoldDB" id="A0A9P9A0S5"/>
<dbReference type="GeneID" id="70128475"/>
<dbReference type="PANTHER" id="PTHR38794">
    <property type="entry name" value="INTEGRAL MEMBRANE PROTEIN"/>
    <property type="match status" value="1"/>
</dbReference>
<reference evidence="4" key="1">
    <citation type="journal article" date="2021" name="Nat. Commun.">
        <title>Genetic determinants of endophytism in the Arabidopsis root mycobiome.</title>
        <authorList>
            <person name="Mesny F."/>
            <person name="Miyauchi S."/>
            <person name="Thiergart T."/>
            <person name="Pickel B."/>
            <person name="Atanasova L."/>
            <person name="Karlsson M."/>
            <person name="Huettel B."/>
            <person name="Barry K.W."/>
            <person name="Haridas S."/>
            <person name="Chen C."/>
            <person name="Bauer D."/>
            <person name="Andreopoulos W."/>
            <person name="Pangilinan J."/>
            <person name="LaButti K."/>
            <person name="Riley R."/>
            <person name="Lipzen A."/>
            <person name="Clum A."/>
            <person name="Drula E."/>
            <person name="Henrissat B."/>
            <person name="Kohler A."/>
            <person name="Grigoriev I.V."/>
            <person name="Martin F.M."/>
            <person name="Hacquard S."/>
        </authorList>
    </citation>
    <scope>NUCLEOTIDE SEQUENCE</scope>
    <source>
        <strain evidence="4">MPI-SDFR-AT-0073</strain>
    </source>
</reference>